<sequence length="440" mass="47635">MKISVIGVGYLGAVHATCMADIGHSVIGVDTDADKVARLNTGKPTFYEPELEPILKRNIENGRLRFTQDMTEVVDCDLHFIAVGTPQVADGNAADMRYVDAVVESLLAVLPAQSERSIAVVGKSTVPVGTAARLQERFAGHGIPVVWNPEFLREGFAVKDTLRPDRIVYGLPDDVEDADTARTLLDECYADLLAAKIPKVETDFATAELVKVAANAFLATKISFINAMSVLTDATGGDVKKLAEAIGYDDRIGKKFLRAGIGFGGGCLPKDIRAFMSRADELGHGDALAFLHDVDDINTRQRERAVEKLREALGGELSGKKIGVLGAAFKPDSDDIRDSPAVDIAGRVEHAGATVVTYDPKAGEVLQKFKPERVIAVSLEDAVRDADAVMVLTEWKVFQDLDPSSISDLVNTRIVIDGRNCLDPKRWRDAGWTYVGMGRK</sequence>
<dbReference type="SUPFAM" id="SSF48179">
    <property type="entry name" value="6-phosphogluconate dehydrogenase C-terminal domain-like"/>
    <property type="match status" value="1"/>
</dbReference>
<organism evidence="9 10">
    <name type="scientific">Gulosibacter bifidus</name>
    <dbReference type="NCBI Taxonomy" id="272239"/>
    <lineage>
        <taxon>Bacteria</taxon>
        <taxon>Bacillati</taxon>
        <taxon>Actinomycetota</taxon>
        <taxon>Actinomycetes</taxon>
        <taxon>Micrococcales</taxon>
        <taxon>Microbacteriaceae</taxon>
        <taxon>Gulosibacter</taxon>
    </lineage>
</organism>
<reference evidence="10" key="1">
    <citation type="journal article" date="2019" name="Int. J. Syst. Evol. Microbiol.">
        <title>The Global Catalogue of Microorganisms (GCM) 10K type strain sequencing project: providing services to taxonomists for standard genome sequencing and annotation.</title>
        <authorList>
            <consortium name="The Broad Institute Genomics Platform"/>
            <consortium name="The Broad Institute Genome Sequencing Center for Infectious Disease"/>
            <person name="Wu L."/>
            <person name="Ma J."/>
        </authorList>
    </citation>
    <scope>NUCLEOTIDE SEQUENCE [LARGE SCALE GENOMIC DNA]</scope>
    <source>
        <strain evidence="10">TISTR 1511</strain>
    </source>
</reference>
<dbReference type="PIRSF" id="PIRSF000124">
    <property type="entry name" value="UDPglc_GDPman_dh"/>
    <property type="match status" value="1"/>
</dbReference>
<dbReference type="Proteomes" id="UP001597453">
    <property type="component" value="Unassembled WGS sequence"/>
</dbReference>
<dbReference type="PIRSF" id="PIRSF500134">
    <property type="entry name" value="UDPglc_DH_bac"/>
    <property type="match status" value="1"/>
</dbReference>
<dbReference type="InterPro" id="IPR017476">
    <property type="entry name" value="UDP-Glc/GDP-Man"/>
</dbReference>
<dbReference type="Pfam" id="PF00984">
    <property type="entry name" value="UDPG_MGDP_dh"/>
    <property type="match status" value="1"/>
</dbReference>
<dbReference type="InterPro" id="IPR036291">
    <property type="entry name" value="NAD(P)-bd_dom_sf"/>
</dbReference>
<dbReference type="Pfam" id="PF03721">
    <property type="entry name" value="UDPG_MGDP_dh_N"/>
    <property type="match status" value="1"/>
</dbReference>
<dbReference type="SUPFAM" id="SSF51735">
    <property type="entry name" value="NAD(P)-binding Rossmann-fold domains"/>
    <property type="match status" value="1"/>
</dbReference>
<proteinExistence type="inferred from homology"/>
<dbReference type="SUPFAM" id="SSF52413">
    <property type="entry name" value="UDP-glucose/GDP-mannose dehydrogenase C-terminal domain"/>
    <property type="match status" value="1"/>
</dbReference>
<comment type="similarity">
    <text evidence="2 7">Belongs to the UDP-glucose/GDP-mannose dehydrogenase family.</text>
</comment>
<dbReference type="PANTHER" id="PTHR43750">
    <property type="entry name" value="UDP-GLUCOSE 6-DEHYDROGENASE TUAD"/>
    <property type="match status" value="1"/>
</dbReference>
<dbReference type="EC" id="1.1.1.22" evidence="3 7"/>
<comment type="catalytic activity">
    <reaction evidence="6 7">
        <text>UDP-alpha-D-glucose + 2 NAD(+) + H2O = UDP-alpha-D-glucuronate + 2 NADH + 3 H(+)</text>
        <dbReference type="Rhea" id="RHEA:23596"/>
        <dbReference type="ChEBI" id="CHEBI:15377"/>
        <dbReference type="ChEBI" id="CHEBI:15378"/>
        <dbReference type="ChEBI" id="CHEBI:57540"/>
        <dbReference type="ChEBI" id="CHEBI:57945"/>
        <dbReference type="ChEBI" id="CHEBI:58052"/>
        <dbReference type="ChEBI" id="CHEBI:58885"/>
        <dbReference type="EC" id="1.1.1.22"/>
    </reaction>
</comment>
<evidence type="ECO:0000256" key="7">
    <source>
        <dbReference type="PIRNR" id="PIRNR000124"/>
    </source>
</evidence>
<comment type="caution">
    <text evidence="9">The sequence shown here is derived from an EMBL/GenBank/DDBJ whole genome shotgun (WGS) entry which is preliminary data.</text>
</comment>
<dbReference type="InterPro" id="IPR014026">
    <property type="entry name" value="UDP-Glc/GDP-Man_DH_dimer"/>
</dbReference>
<keyword evidence="4 7" id="KW-0560">Oxidoreductase</keyword>
<dbReference type="InterPro" id="IPR001732">
    <property type="entry name" value="UDP-Glc/GDP-Man_DH_N"/>
</dbReference>
<dbReference type="RefSeq" id="WP_066058872.1">
    <property type="nucleotide sequence ID" value="NZ_JBHUNF010000002.1"/>
</dbReference>
<dbReference type="InterPro" id="IPR028357">
    <property type="entry name" value="UDPglc_DH_bac"/>
</dbReference>
<name>A0ABW5RI17_9MICO</name>
<keyword evidence="10" id="KW-1185">Reference proteome</keyword>
<dbReference type="InterPro" id="IPR014027">
    <property type="entry name" value="UDP-Glc/GDP-Man_DH_C"/>
</dbReference>
<evidence type="ECO:0000313" key="9">
    <source>
        <dbReference type="EMBL" id="MFD2674558.1"/>
    </source>
</evidence>
<evidence type="ECO:0000256" key="1">
    <source>
        <dbReference type="ARBA" id="ARBA00004701"/>
    </source>
</evidence>
<evidence type="ECO:0000256" key="4">
    <source>
        <dbReference type="ARBA" id="ARBA00023002"/>
    </source>
</evidence>
<evidence type="ECO:0000313" key="10">
    <source>
        <dbReference type="Proteomes" id="UP001597453"/>
    </source>
</evidence>
<evidence type="ECO:0000256" key="5">
    <source>
        <dbReference type="ARBA" id="ARBA00023027"/>
    </source>
</evidence>
<dbReference type="Gene3D" id="3.40.50.720">
    <property type="entry name" value="NAD(P)-binding Rossmann-like Domain"/>
    <property type="match status" value="2"/>
</dbReference>
<dbReference type="Pfam" id="PF03720">
    <property type="entry name" value="UDPG_MGDP_dh_C"/>
    <property type="match status" value="1"/>
</dbReference>
<gene>
    <name evidence="9" type="ORF">ACFSUQ_04495</name>
</gene>
<dbReference type="InterPro" id="IPR008927">
    <property type="entry name" value="6-PGluconate_DH-like_C_sf"/>
</dbReference>
<dbReference type="EMBL" id="JBHUNF010000002">
    <property type="protein sequence ID" value="MFD2674558.1"/>
    <property type="molecule type" value="Genomic_DNA"/>
</dbReference>
<accession>A0ABW5RI17</accession>
<dbReference type="NCBIfam" id="TIGR03026">
    <property type="entry name" value="NDP-sugDHase"/>
    <property type="match status" value="1"/>
</dbReference>
<feature type="domain" description="UDP-glucose/GDP-mannose dehydrogenase C-terminal" evidence="8">
    <location>
        <begin position="323"/>
        <end position="424"/>
    </location>
</feature>
<dbReference type="InterPro" id="IPR036220">
    <property type="entry name" value="UDP-Glc/GDP-Man_DH_C_sf"/>
</dbReference>
<comment type="pathway">
    <text evidence="1">Nucleotide-sugar biosynthesis; UDP-alpha-D-glucuronate biosynthesis; UDP-alpha-D-glucuronate from UDP-alpha-D-glucose: step 1/1.</text>
</comment>
<evidence type="ECO:0000256" key="6">
    <source>
        <dbReference type="ARBA" id="ARBA00047473"/>
    </source>
</evidence>
<dbReference type="Gene3D" id="1.20.5.100">
    <property type="entry name" value="Cytochrome c1, transmembrane anchor, C-terminal"/>
    <property type="match status" value="1"/>
</dbReference>
<protein>
    <recommendedName>
        <fullName evidence="3 7">UDP-glucose 6-dehydrogenase</fullName>
        <ecNumber evidence="3 7">1.1.1.22</ecNumber>
    </recommendedName>
</protein>
<evidence type="ECO:0000256" key="3">
    <source>
        <dbReference type="ARBA" id="ARBA00012954"/>
    </source>
</evidence>
<evidence type="ECO:0000259" key="8">
    <source>
        <dbReference type="SMART" id="SM00984"/>
    </source>
</evidence>
<dbReference type="PANTHER" id="PTHR43750:SF3">
    <property type="entry name" value="UDP-GLUCOSE 6-DEHYDROGENASE TUAD"/>
    <property type="match status" value="1"/>
</dbReference>
<dbReference type="GO" id="GO:0016491">
    <property type="term" value="F:oxidoreductase activity"/>
    <property type="evidence" value="ECO:0007669"/>
    <property type="project" value="UniProtKB-KW"/>
</dbReference>
<evidence type="ECO:0000256" key="2">
    <source>
        <dbReference type="ARBA" id="ARBA00006601"/>
    </source>
</evidence>
<dbReference type="SMART" id="SM00984">
    <property type="entry name" value="UDPG_MGDP_dh_C"/>
    <property type="match status" value="1"/>
</dbReference>
<keyword evidence="5 7" id="KW-0520">NAD</keyword>